<comment type="caution">
    <text evidence="2">The sequence shown here is derived from an EMBL/GenBank/DDBJ whole genome shotgun (WGS) entry which is preliminary data.</text>
</comment>
<name>A0ABU0MA97_9HYPH</name>
<proteinExistence type="predicted"/>
<dbReference type="EMBL" id="JAUSWJ010000001">
    <property type="protein sequence ID" value="MDQ0517901.1"/>
    <property type="molecule type" value="Genomic_DNA"/>
</dbReference>
<dbReference type="Pfam" id="PF03653">
    <property type="entry name" value="UPF0093"/>
    <property type="match status" value="1"/>
</dbReference>
<keyword evidence="3" id="KW-1185">Reference proteome</keyword>
<keyword evidence="1" id="KW-0472">Membrane</keyword>
<evidence type="ECO:0000313" key="2">
    <source>
        <dbReference type="EMBL" id="MDQ0517901.1"/>
    </source>
</evidence>
<dbReference type="InterPro" id="IPR005265">
    <property type="entry name" value="HemJ-like"/>
</dbReference>
<accession>A0ABU0MA97</accession>
<dbReference type="Proteomes" id="UP001223743">
    <property type="component" value="Unassembled WGS sequence"/>
</dbReference>
<keyword evidence="1" id="KW-1133">Transmembrane helix</keyword>
<dbReference type="RefSeq" id="WP_266282585.1">
    <property type="nucleotide sequence ID" value="NZ_JAPKNF010000002.1"/>
</dbReference>
<gene>
    <name evidence="2" type="ORF">QO015_003514</name>
</gene>
<evidence type="ECO:0000313" key="3">
    <source>
        <dbReference type="Proteomes" id="UP001223743"/>
    </source>
</evidence>
<evidence type="ECO:0000256" key="1">
    <source>
        <dbReference type="SAM" id="Phobius"/>
    </source>
</evidence>
<protein>
    <submittedName>
        <fullName evidence="2">Membrane protein</fullName>
    </submittedName>
</protein>
<keyword evidence="1" id="KW-0812">Transmembrane</keyword>
<sequence length="175" mass="18907">MVSGIGIPDWLVATVPLWKAVHIIALSIWCGGLIVLPMMLALHDPAVSPGDYRIIRHSTHLTYTMVVTPAAVVAVIAGTWLIFLRQVFEPWLFAKLALVAALMALHATIGHVIVRISEAPGRRRPPSPYWPIGGVLACATGILVLVLAKPDLAGLSFPHWLVTPQGRQLPFVPSP</sequence>
<feature type="transmembrane region" description="Helical" evidence="1">
    <location>
        <begin position="129"/>
        <end position="148"/>
    </location>
</feature>
<reference evidence="2 3" key="1">
    <citation type="submission" date="2023-07" db="EMBL/GenBank/DDBJ databases">
        <title>Genomic Encyclopedia of Type Strains, Phase IV (KMG-IV): sequencing the most valuable type-strain genomes for metagenomic binning, comparative biology and taxonomic classification.</title>
        <authorList>
            <person name="Goeker M."/>
        </authorList>
    </citation>
    <scope>NUCLEOTIDE SEQUENCE [LARGE SCALE GENOMIC DNA]</scope>
    <source>
        <strain evidence="2 3">B1-1</strain>
    </source>
</reference>
<feature type="transmembrane region" description="Helical" evidence="1">
    <location>
        <begin position="20"/>
        <end position="42"/>
    </location>
</feature>
<organism evidence="2 3">
    <name type="scientific">Kaistia geumhonensis</name>
    <dbReference type="NCBI Taxonomy" id="410839"/>
    <lineage>
        <taxon>Bacteria</taxon>
        <taxon>Pseudomonadati</taxon>
        <taxon>Pseudomonadota</taxon>
        <taxon>Alphaproteobacteria</taxon>
        <taxon>Hyphomicrobiales</taxon>
        <taxon>Kaistiaceae</taxon>
        <taxon>Kaistia</taxon>
    </lineage>
</organism>
<feature type="transmembrane region" description="Helical" evidence="1">
    <location>
        <begin position="63"/>
        <end position="84"/>
    </location>
</feature>
<feature type="transmembrane region" description="Helical" evidence="1">
    <location>
        <begin position="96"/>
        <end position="117"/>
    </location>
</feature>